<dbReference type="InterPro" id="IPR023382">
    <property type="entry name" value="MnmA-like_central_sf"/>
</dbReference>
<dbReference type="Pfam" id="PF20258">
    <property type="entry name" value="tRNA_Me_trans_C"/>
    <property type="match status" value="1"/>
</dbReference>
<dbReference type="FunFam" id="2.30.30.280:FF:000001">
    <property type="entry name" value="tRNA-specific 2-thiouridylase MnmA"/>
    <property type="match status" value="1"/>
</dbReference>
<dbReference type="NCBIfam" id="NF001138">
    <property type="entry name" value="PRK00143.1"/>
    <property type="match status" value="1"/>
</dbReference>
<keyword evidence="5" id="KW-0820">tRNA-binding</keyword>
<dbReference type="Gene3D" id="3.40.50.620">
    <property type="entry name" value="HUPs"/>
    <property type="match status" value="1"/>
</dbReference>
<comment type="similarity">
    <text evidence="3">Belongs to the MnmA/TRMU family.</text>
</comment>
<evidence type="ECO:0000259" key="13">
    <source>
        <dbReference type="Pfam" id="PF20258"/>
    </source>
</evidence>
<dbReference type="Gene3D" id="2.30.30.280">
    <property type="entry name" value="Adenine nucleotide alpha hydrolases-like domains"/>
    <property type="match status" value="1"/>
</dbReference>
<dbReference type="HAMAP" id="MF_00144">
    <property type="entry name" value="tRNA_thiouridyl_MnmA"/>
    <property type="match status" value="1"/>
</dbReference>
<dbReference type="Gene3D" id="2.40.30.10">
    <property type="entry name" value="Translation factors"/>
    <property type="match status" value="1"/>
</dbReference>
<dbReference type="GO" id="GO:0005524">
    <property type="term" value="F:ATP binding"/>
    <property type="evidence" value="ECO:0007669"/>
    <property type="project" value="UniProtKB-KW"/>
</dbReference>
<evidence type="ECO:0000256" key="11">
    <source>
        <dbReference type="ARBA" id="ARBA00023157"/>
    </source>
</evidence>
<gene>
    <name evidence="15" type="ORF">Pcinc_030324</name>
</gene>
<dbReference type="PANTHER" id="PTHR11933">
    <property type="entry name" value="TRNA 5-METHYLAMINOMETHYL-2-THIOURIDYLATE -METHYLTRANSFERASE"/>
    <property type="match status" value="1"/>
</dbReference>
<comment type="catalytic activity">
    <reaction evidence="12">
        <text>5-taurinomethyluridine(34) in tRNA + S-sulfanyl-L-cysteinyl-[protein] + AH2 + ATP = 5-taurinomethyl-2-thiouridine(34) in tRNA + L-cysteinyl-[protein] + A + AMP + diphosphate + H(+)</text>
        <dbReference type="Rhea" id="RHEA:47040"/>
        <dbReference type="Rhea" id="RHEA-COMP:10131"/>
        <dbReference type="Rhea" id="RHEA-COMP:11726"/>
        <dbReference type="Rhea" id="RHEA-COMP:11732"/>
        <dbReference type="Rhea" id="RHEA-COMP:11733"/>
        <dbReference type="ChEBI" id="CHEBI:13193"/>
        <dbReference type="ChEBI" id="CHEBI:15378"/>
        <dbReference type="ChEBI" id="CHEBI:17499"/>
        <dbReference type="ChEBI" id="CHEBI:29950"/>
        <dbReference type="ChEBI" id="CHEBI:30616"/>
        <dbReference type="ChEBI" id="CHEBI:33019"/>
        <dbReference type="ChEBI" id="CHEBI:61963"/>
        <dbReference type="ChEBI" id="CHEBI:87171"/>
        <dbReference type="ChEBI" id="CHEBI:87172"/>
        <dbReference type="ChEBI" id="CHEBI:456215"/>
        <dbReference type="EC" id="2.8.1.14"/>
    </reaction>
</comment>
<evidence type="ECO:0000256" key="9">
    <source>
        <dbReference type="ARBA" id="ARBA00022840"/>
    </source>
</evidence>
<reference evidence="15" key="1">
    <citation type="submission" date="2023-10" db="EMBL/GenBank/DDBJ databases">
        <title>Genome assemblies of two species of porcelain crab, Petrolisthes cinctipes and Petrolisthes manimaculis (Anomura: Porcellanidae).</title>
        <authorList>
            <person name="Angst P."/>
        </authorList>
    </citation>
    <scope>NUCLEOTIDE SEQUENCE</scope>
    <source>
        <strain evidence="15">PB745_01</strain>
        <tissue evidence="15">Gill</tissue>
    </source>
</reference>
<dbReference type="Pfam" id="PF20259">
    <property type="entry name" value="tRNA_Me_trans_M"/>
    <property type="match status" value="1"/>
</dbReference>
<comment type="caution">
    <text evidence="15">The sequence shown here is derived from an EMBL/GenBank/DDBJ whole genome shotgun (WGS) entry which is preliminary data.</text>
</comment>
<keyword evidence="6" id="KW-0808">Transferase</keyword>
<dbReference type="NCBIfam" id="TIGR00420">
    <property type="entry name" value="trmU"/>
    <property type="match status" value="1"/>
</dbReference>
<sequence>MSRLLRRFTRVVVGVSGGVDSAVTAILLKRKGYEVVGVFMRNWDERDEKGHCNADVEAEDAEWVCNKLGIPFHEVNFVKEYWNDVFMYVLDECKSGFTPNPDIICNKMIKFSPFLKYAQETHGAEVIATGHYARSSFGEDLENYDLNKGAKLLRSIDLHKDQSFFLSQISQYALQHTLFSIGDYSKDVVRKIAESVNLDRVAHKRDSTGMCFIGNRNFKDFLSEYLEDQPGSLIDVDTHEVVGEHKGLHLWTIGQRCHCNHLASSPQPYFVVEKNVESNNIYVACGTDHPALFTTTLFTEPVYWIHSGHPPSQLYSQGQLECQFRFESQTPLTECVLITHDINPWHSSPSNSGMIVSLAKPLRAITPGQFAVFYLGDEVLGSARILRPGPSLYALNVESCRTSILQERTKNPLKFRTVEENVGNNGAKKNKKDC</sequence>
<accession>A0AAE1K6H6</accession>
<evidence type="ECO:0000259" key="14">
    <source>
        <dbReference type="Pfam" id="PF20259"/>
    </source>
</evidence>
<dbReference type="InterPro" id="IPR046884">
    <property type="entry name" value="MnmA-like_central"/>
</dbReference>
<dbReference type="GO" id="GO:0000049">
    <property type="term" value="F:tRNA binding"/>
    <property type="evidence" value="ECO:0007669"/>
    <property type="project" value="UniProtKB-KW"/>
</dbReference>
<evidence type="ECO:0000256" key="6">
    <source>
        <dbReference type="ARBA" id="ARBA00022679"/>
    </source>
</evidence>
<evidence type="ECO:0000256" key="2">
    <source>
        <dbReference type="ARBA" id="ARBA00004173"/>
    </source>
</evidence>
<comment type="subcellular location">
    <subcellularLocation>
        <location evidence="2">Mitochondrion</location>
    </subcellularLocation>
</comment>
<evidence type="ECO:0000313" key="16">
    <source>
        <dbReference type="Proteomes" id="UP001286313"/>
    </source>
</evidence>
<dbReference type="GO" id="GO:0002143">
    <property type="term" value="P:tRNA wobble position uridine thiolation"/>
    <property type="evidence" value="ECO:0007669"/>
    <property type="project" value="TreeGrafter"/>
</dbReference>
<keyword evidence="8" id="KW-0547">Nucleotide-binding</keyword>
<proteinExistence type="inferred from homology"/>
<evidence type="ECO:0000256" key="4">
    <source>
        <dbReference type="ARBA" id="ARBA00011953"/>
    </source>
</evidence>
<keyword evidence="9" id="KW-0067">ATP-binding</keyword>
<dbReference type="SUPFAM" id="SSF52402">
    <property type="entry name" value="Adenine nucleotide alpha hydrolases-like"/>
    <property type="match status" value="1"/>
</dbReference>
<evidence type="ECO:0000256" key="8">
    <source>
        <dbReference type="ARBA" id="ARBA00022741"/>
    </source>
</evidence>
<dbReference type="Pfam" id="PF03054">
    <property type="entry name" value="tRNA_Me_trans"/>
    <property type="match status" value="1"/>
</dbReference>
<dbReference type="AlphaFoldDB" id="A0AAE1K6H6"/>
<keyword evidence="10" id="KW-0694">RNA-binding</keyword>
<organism evidence="15 16">
    <name type="scientific">Petrolisthes cinctipes</name>
    <name type="common">Flat porcelain crab</name>
    <dbReference type="NCBI Taxonomy" id="88211"/>
    <lineage>
        <taxon>Eukaryota</taxon>
        <taxon>Metazoa</taxon>
        <taxon>Ecdysozoa</taxon>
        <taxon>Arthropoda</taxon>
        <taxon>Crustacea</taxon>
        <taxon>Multicrustacea</taxon>
        <taxon>Malacostraca</taxon>
        <taxon>Eumalacostraca</taxon>
        <taxon>Eucarida</taxon>
        <taxon>Decapoda</taxon>
        <taxon>Pleocyemata</taxon>
        <taxon>Anomura</taxon>
        <taxon>Galatheoidea</taxon>
        <taxon>Porcellanidae</taxon>
        <taxon>Petrolisthes</taxon>
    </lineage>
</organism>
<protein>
    <recommendedName>
        <fullName evidence="4">tRNA-5-taurinomethyluridine 2-sulfurtransferase</fullName>
        <ecNumber evidence="4">2.8.1.14</ecNumber>
    </recommendedName>
</protein>
<evidence type="ECO:0000256" key="7">
    <source>
        <dbReference type="ARBA" id="ARBA00022694"/>
    </source>
</evidence>
<keyword evidence="7" id="KW-0819">tRNA processing</keyword>
<evidence type="ECO:0000256" key="10">
    <source>
        <dbReference type="ARBA" id="ARBA00022884"/>
    </source>
</evidence>
<feature type="domain" description="tRNA-specific 2-thiouridylase MnmA-like central" evidence="14">
    <location>
        <begin position="219"/>
        <end position="284"/>
    </location>
</feature>
<evidence type="ECO:0000313" key="15">
    <source>
        <dbReference type="EMBL" id="KAK3863950.1"/>
    </source>
</evidence>
<keyword evidence="16" id="KW-1185">Reference proteome</keyword>
<evidence type="ECO:0000256" key="1">
    <source>
        <dbReference type="ARBA" id="ARBA00003986"/>
    </source>
</evidence>
<keyword evidence="11" id="KW-1015">Disulfide bond</keyword>
<dbReference type="Proteomes" id="UP001286313">
    <property type="component" value="Unassembled WGS sequence"/>
</dbReference>
<dbReference type="GO" id="GO:0005739">
    <property type="term" value="C:mitochondrion"/>
    <property type="evidence" value="ECO:0007669"/>
    <property type="project" value="UniProtKB-SubCell"/>
</dbReference>
<feature type="domain" description="tRNA-specific 2-thiouridylase MnmA-like C-terminal" evidence="13">
    <location>
        <begin position="297"/>
        <end position="385"/>
    </location>
</feature>
<dbReference type="FunFam" id="3.40.50.620:FF:000104">
    <property type="entry name" value="Mitochondrial tRNA-specific 2-thiouridylase 1"/>
    <property type="match status" value="1"/>
</dbReference>
<dbReference type="CDD" id="cd01998">
    <property type="entry name" value="MnmA_TRMU-like"/>
    <property type="match status" value="1"/>
</dbReference>
<evidence type="ECO:0000256" key="12">
    <source>
        <dbReference type="ARBA" id="ARBA00049564"/>
    </source>
</evidence>
<dbReference type="InterPro" id="IPR046885">
    <property type="entry name" value="MnmA-like_C"/>
</dbReference>
<dbReference type="InterPro" id="IPR004506">
    <property type="entry name" value="MnmA-like"/>
</dbReference>
<evidence type="ECO:0000256" key="3">
    <source>
        <dbReference type="ARBA" id="ARBA00006191"/>
    </source>
</evidence>
<dbReference type="InterPro" id="IPR014729">
    <property type="entry name" value="Rossmann-like_a/b/a_fold"/>
</dbReference>
<dbReference type="EMBL" id="JAWQEG010003898">
    <property type="protein sequence ID" value="KAK3863950.1"/>
    <property type="molecule type" value="Genomic_DNA"/>
</dbReference>
<evidence type="ECO:0000256" key="5">
    <source>
        <dbReference type="ARBA" id="ARBA00022555"/>
    </source>
</evidence>
<comment type="function">
    <text evidence="1">Catalyzes the 2-thiolation of uridine at the wobble position (U34) of mitochondrial tRNA(Lys), tRNA(Glu) and tRNA(Gln). Required for the formation of 5-taurinomethyl-2-thiouridine (tm5s2U) of mitochondrial tRNA(Lys), tRNA(Glu), and tRNA(Gln) at the wobble position. ATP is required to activate the C2 atom of the wobble base.</text>
</comment>
<dbReference type="GO" id="GO:0061708">
    <property type="term" value="F:tRNA-5-taurinomethyluridine 2-sulfurtransferase"/>
    <property type="evidence" value="ECO:0007669"/>
    <property type="project" value="UniProtKB-EC"/>
</dbReference>
<dbReference type="EC" id="2.8.1.14" evidence="4"/>
<name>A0AAE1K6H6_PETCI</name>
<dbReference type="PANTHER" id="PTHR11933:SF5">
    <property type="entry name" value="MITOCHONDRIAL TRNA-SPECIFIC 2-THIOURIDYLASE 1"/>
    <property type="match status" value="1"/>
</dbReference>